<gene>
    <name evidence="9 11" type="primary">surE</name>
    <name evidence="11" type="ORF">F0357_17705</name>
</gene>
<dbReference type="PANTHER" id="PTHR30457:SF12">
    <property type="entry name" value="5'_3'-NUCLEOTIDASE SURE"/>
    <property type="match status" value="1"/>
</dbReference>
<dbReference type="FunFam" id="3.40.1210.10:FF:000001">
    <property type="entry name" value="5'/3'-nucleotidase SurE"/>
    <property type="match status" value="1"/>
</dbReference>
<dbReference type="NCBIfam" id="NF001490">
    <property type="entry name" value="PRK00346.1-4"/>
    <property type="match status" value="1"/>
</dbReference>
<reference evidence="11 12" key="1">
    <citation type="submission" date="2019-09" db="EMBL/GenBank/DDBJ databases">
        <title>Segnochrobactrum spirostomi gen. nov., sp. nov., isolated from the ciliate Spirostomum cf. yagiui and description of a novel family, Segnochrobactraceae fam. nov. within the order Rhizobiales of the class Alphaproteobacteria.</title>
        <authorList>
            <person name="Akter S."/>
            <person name="Shazib S.U.A."/>
            <person name="Shin M.K."/>
        </authorList>
    </citation>
    <scope>NUCLEOTIDE SEQUENCE [LARGE SCALE GENOMIC DNA]</scope>
    <source>
        <strain evidence="11 12">Sp-1</strain>
    </source>
</reference>
<evidence type="ECO:0000256" key="5">
    <source>
        <dbReference type="ARBA" id="ARBA00022490"/>
    </source>
</evidence>
<dbReference type="Gene3D" id="3.40.1210.10">
    <property type="entry name" value="Survival protein SurE-like phosphatase/nucleotidase"/>
    <property type="match status" value="1"/>
</dbReference>
<feature type="binding site" evidence="9">
    <location>
        <position position="9"/>
    </location>
    <ligand>
        <name>a divalent metal cation</name>
        <dbReference type="ChEBI" id="CHEBI:60240"/>
    </ligand>
</feature>
<proteinExistence type="inferred from homology"/>
<dbReference type="SUPFAM" id="SSF64167">
    <property type="entry name" value="SurE-like"/>
    <property type="match status" value="1"/>
</dbReference>
<dbReference type="GO" id="GO:0008253">
    <property type="term" value="F:5'-nucleotidase activity"/>
    <property type="evidence" value="ECO:0007669"/>
    <property type="project" value="UniProtKB-UniRule"/>
</dbReference>
<evidence type="ECO:0000256" key="1">
    <source>
        <dbReference type="ARBA" id="ARBA00000815"/>
    </source>
</evidence>
<evidence type="ECO:0000256" key="7">
    <source>
        <dbReference type="ARBA" id="ARBA00022741"/>
    </source>
</evidence>
<keyword evidence="6 9" id="KW-0479">Metal-binding</keyword>
<keyword evidence="8 9" id="KW-0378">Hydrolase</keyword>
<evidence type="ECO:0000313" key="12">
    <source>
        <dbReference type="Proteomes" id="UP000332515"/>
    </source>
</evidence>
<comment type="catalytic activity">
    <reaction evidence="1 9">
        <text>a ribonucleoside 5'-phosphate + H2O = a ribonucleoside + phosphate</text>
        <dbReference type="Rhea" id="RHEA:12484"/>
        <dbReference type="ChEBI" id="CHEBI:15377"/>
        <dbReference type="ChEBI" id="CHEBI:18254"/>
        <dbReference type="ChEBI" id="CHEBI:43474"/>
        <dbReference type="ChEBI" id="CHEBI:58043"/>
        <dbReference type="EC" id="3.1.3.5"/>
    </reaction>
</comment>
<dbReference type="InterPro" id="IPR002828">
    <property type="entry name" value="SurE-like_Pase/nucleotidase"/>
</dbReference>
<dbReference type="HAMAP" id="MF_00060">
    <property type="entry name" value="SurE"/>
    <property type="match status" value="1"/>
</dbReference>
<dbReference type="GO" id="GO:0004309">
    <property type="term" value="F:exopolyphosphatase activity"/>
    <property type="evidence" value="ECO:0007669"/>
    <property type="project" value="TreeGrafter"/>
</dbReference>
<evidence type="ECO:0000313" key="11">
    <source>
        <dbReference type="EMBL" id="MQT14452.1"/>
    </source>
</evidence>
<evidence type="ECO:0000256" key="2">
    <source>
        <dbReference type="ARBA" id="ARBA00001946"/>
    </source>
</evidence>
<comment type="cofactor">
    <cofactor evidence="2">
        <name>Mg(2+)</name>
        <dbReference type="ChEBI" id="CHEBI:18420"/>
    </cofactor>
</comment>
<dbReference type="PANTHER" id="PTHR30457">
    <property type="entry name" value="5'-NUCLEOTIDASE SURE"/>
    <property type="match status" value="1"/>
</dbReference>
<dbReference type="GO" id="GO:0005737">
    <property type="term" value="C:cytoplasm"/>
    <property type="evidence" value="ECO:0007669"/>
    <property type="project" value="UniProtKB-SubCell"/>
</dbReference>
<accession>A0A6A7Y9X3</accession>
<evidence type="ECO:0000259" key="10">
    <source>
        <dbReference type="Pfam" id="PF01975"/>
    </source>
</evidence>
<protein>
    <recommendedName>
        <fullName evidence="9">5'-nucleotidase SurE</fullName>
        <ecNumber evidence="9">3.1.3.5</ecNumber>
    </recommendedName>
    <alternativeName>
        <fullName evidence="9">Nucleoside 5'-monophosphate phosphohydrolase</fullName>
    </alternativeName>
</protein>
<dbReference type="Proteomes" id="UP000332515">
    <property type="component" value="Unassembled WGS sequence"/>
</dbReference>
<feature type="binding site" evidence="9">
    <location>
        <position position="92"/>
    </location>
    <ligand>
        <name>a divalent metal cation</name>
        <dbReference type="ChEBI" id="CHEBI:60240"/>
    </ligand>
</feature>
<dbReference type="InterPro" id="IPR036523">
    <property type="entry name" value="SurE-like_sf"/>
</dbReference>
<dbReference type="GO" id="GO:0046872">
    <property type="term" value="F:metal ion binding"/>
    <property type="evidence" value="ECO:0007669"/>
    <property type="project" value="UniProtKB-UniRule"/>
</dbReference>
<keyword evidence="7 9" id="KW-0547">Nucleotide-binding</keyword>
<dbReference type="RefSeq" id="WP_153485195.1">
    <property type="nucleotide sequence ID" value="NZ_VWNA01000001.1"/>
</dbReference>
<evidence type="ECO:0000256" key="9">
    <source>
        <dbReference type="HAMAP-Rule" id="MF_00060"/>
    </source>
</evidence>
<keyword evidence="5 9" id="KW-0963">Cytoplasm</keyword>
<evidence type="ECO:0000256" key="6">
    <source>
        <dbReference type="ARBA" id="ARBA00022723"/>
    </source>
</evidence>
<evidence type="ECO:0000256" key="4">
    <source>
        <dbReference type="ARBA" id="ARBA00011062"/>
    </source>
</evidence>
<dbReference type="GO" id="GO:0008254">
    <property type="term" value="F:3'-nucleotidase activity"/>
    <property type="evidence" value="ECO:0007669"/>
    <property type="project" value="TreeGrafter"/>
</dbReference>
<feature type="binding site" evidence="9">
    <location>
        <position position="8"/>
    </location>
    <ligand>
        <name>a divalent metal cation</name>
        <dbReference type="ChEBI" id="CHEBI:60240"/>
    </ligand>
</feature>
<comment type="subcellular location">
    <subcellularLocation>
        <location evidence="3 9">Cytoplasm</location>
    </subcellularLocation>
</comment>
<organism evidence="11 12">
    <name type="scientific">Segnochrobactrum spirostomi</name>
    <dbReference type="NCBI Taxonomy" id="2608987"/>
    <lineage>
        <taxon>Bacteria</taxon>
        <taxon>Pseudomonadati</taxon>
        <taxon>Pseudomonadota</taxon>
        <taxon>Alphaproteobacteria</taxon>
        <taxon>Hyphomicrobiales</taxon>
        <taxon>Segnochrobactraceae</taxon>
        <taxon>Segnochrobactrum</taxon>
    </lineage>
</organism>
<feature type="domain" description="Survival protein SurE-like phosphatase/nucleotidase" evidence="10">
    <location>
        <begin position="3"/>
        <end position="187"/>
    </location>
</feature>
<name>A0A6A7Y9X3_9HYPH</name>
<sequence>MRILLTNDDGINAPGLAALERVAHKLADEVWVVAPETDQSGKSHSLTLSDPLRLRALGDRRFAVHGTPTDCVIMGIRHLMPEPPDLVLSGVNRGQNVADDIGYSGTVAGAMEGTLLGIRSFALSQSFSAETRHDPKFVTAEAHAPDLLTRLLELSLPPDIVLNINFPDRPPEKVEGIEITSQGKRNQAFVDIDERSDGRGLPYYWIAMRRERFEAPRGTDLRAMAEGRISVTPLRLDMTARDLADRLAGHLDLV</sequence>
<dbReference type="Pfam" id="PF01975">
    <property type="entry name" value="SurE"/>
    <property type="match status" value="1"/>
</dbReference>
<feature type="binding site" evidence="9">
    <location>
        <position position="40"/>
    </location>
    <ligand>
        <name>a divalent metal cation</name>
        <dbReference type="ChEBI" id="CHEBI:60240"/>
    </ligand>
</feature>
<evidence type="ECO:0000256" key="8">
    <source>
        <dbReference type="ARBA" id="ARBA00022801"/>
    </source>
</evidence>
<dbReference type="EC" id="3.1.3.5" evidence="9"/>
<comment type="caution">
    <text evidence="11">The sequence shown here is derived from an EMBL/GenBank/DDBJ whole genome shotgun (WGS) entry which is preliminary data.</text>
</comment>
<comment type="function">
    <text evidence="9">Nucleotidase that shows phosphatase activity on nucleoside 5'-monophosphates.</text>
</comment>
<keyword evidence="12" id="KW-1185">Reference proteome</keyword>
<dbReference type="InterPro" id="IPR030048">
    <property type="entry name" value="SurE"/>
</dbReference>
<dbReference type="NCBIfam" id="TIGR00087">
    <property type="entry name" value="surE"/>
    <property type="match status" value="1"/>
</dbReference>
<comment type="similarity">
    <text evidence="4 9">Belongs to the SurE nucleotidase family.</text>
</comment>
<dbReference type="AlphaFoldDB" id="A0A6A7Y9X3"/>
<evidence type="ECO:0000256" key="3">
    <source>
        <dbReference type="ARBA" id="ARBA00004496"/>
    </source>
</evidence>
<dbReference type="GO" id="GO:0000166">
    <property type="term" value="F:nucleotide binding"/>
    <property type="evidence" value="ECO:0007669"/>
    <property type="project" value="UniProtKB-KW"/>
</dbReference>
<comment type="cofactor">
    <cofactor evidence="9">
        <name>a divalent metal cation</name>
        <dbReference type="ChEBI" id="CHEBI:60240"/>
    </cofactor>
    <text evidence="9">Binds 1 divalent metal cation per subunit.</text>
</comment>
<dbReference type="EMBL" id="VWNA01000001">
    <property type="protein sequence ID" value="MQT14452.1"/>
    <property type="molecule type" value="Genomic_DNA"/>
</dbReference>